<organism evidence="1 2">
    <name type="scientific">Mycobacterium marinum</name>
    <dbReference type="NCBI Taxonomy" id="1781"/>
    <lineage>
        <taxon>Bacteria</taxon>
        <taxon>Bacillati</taxon>
        <taxon>Actinomycetota</taxon>
        <taxon>Actinomycetes</taxon>
        <taxon>Mycobacteriales</taxon>
        <taxon>Mycobacteriaceae</taxon>
        <taxon>Mycobacterium</taxon>
        <taxon>Mycobacterium ulcerans group</taxon>
    </lineage>
</organism>
<dbReference type="EMBL" id="PEDF01000042">
    <property type="protein sequence ID" value="RFZ44545.1"/>
    <property type="molecule type" value="Genomic_DNA"/>
</dbReference>
<dbReference type="SUPFAM" id="SSF140453">
    <property type="entry name" value="EsxAB dimer-like"/>
    <property type="match status" value="1"/>
</dbReference>
<dbReference type="Proteomes" id="UP000257451">
    <property type="component" value="Unassembled WGS sequence"/>
</dbReference>
<evidence type="ECO:0000313" key="2">
    <source>
        <dbReference type="Proteomes" id="UP000257451"/>
    </source>
</evidence>
<dbReference type="AlphaFoldDB" id="A0A3E2MZ74"/>
<dbReference type="InterPro" id="IPR036689">
    <property type="entry name" value="ESAT-6-like_sf"/>
</dbReference>
<sequence length="169" mass="17621">MVRTIGRPVGEYAELMLDPGGWPGFAPTELRGYSVETGFRILGVGGTLAGVHGLSQDLFETWAGPAASAATARLAEIIAHCETLVAFLQSIQRWFLTVAADVRTMQLLIAASVASAEAQIHALEAAGPENEAAIQAIVVQRHAIHLQMVESLAARINASAAGVLAAAPV</sequence>
<gene>
    <name evidence="1" type="ORF">DAVIS_01569</name>
</gene>
<reference evidence="1 2" key="1">
    <citation type="journal article" date="2018" name="Sci. Rep.">
        <title>Extensive genomic diversity among Mycobacterium marinum strains revealed by whole genome sequencing.</title>
        <authorList>
            <person name="Das S."/>
            <person name="Pettersson B.M."/>
            <person name="Behra P.R."/>
            <person name="Mallick A."/>
            <person name="Cheramie M."/>
            <person name="Ramesh M."/>
            <person name="Shirreff L."/>
            <person name="DuCote T."/>
            <person name="Dasgupta S."/>
            <person name="Ennis D.G."/>
            <person name="Kirsebom L.A."/>
        </authorList>
    </citation>
    <scope>NUCLEOTIDE SEQUENCE [LARGE SCALE GENOMIC DNA]</scope>
    <source>
        <strain evidence="1 2">Davis1</strain>
    </source>
</reference>
<proteinExistence type="predicted"/>
<protein>
    <submittedName>
        <fullName evidence="1">Uncharacterized protein</fullName>
    </submittedName>
</protein>
<accession>A0A3E2MZ74</accession>
<comment type="caution">
    <text evidence="1">The sequence shown here is derived from an EMBL/GenBank/DDBJ whole genome shotgun (WGS) entry which is preliminary data.</text>
</comment>
<dbReference type="RefSeq" id="WP_012395056.1">
    <property type="nucleotide sequence ID" value="NZ_BQLB01000174.1"/>
</dbReference>
<evidence type="ECO:0000313" key="1">
    <source>
        <dbReference type="EMBL" id="RFZ44545.1"/>
    </source>
</evidence>
<name>A0A3E2MZ74_MYCMR</name>